<name>A0A9P4URP8_9PEZI</name>
<sequence>MASNHHIPVIIGVGDVVNRSRAIADAVEPLQLMVEAISNAFSDTCTSEIPRLRNYVDSIDVVRNWTWPYTDIITLLSEATDIKPTRQHLSDHGGNQPAKLLDEAARRIANGDTKVAVLAGGEALASLLACAAARQLPPPGWTKINQNLEAAFSPTTRRLDESLGSRHGIGAPIHVYPLYENGFRAHNGQSITGNHDQSAELYGQFAKVASTNANAWAYGREPKSSSEIGTPSKENRMICFPYPLLMNAFNNVNLAAAIVLTNVELASGLGVPEEKWIYPLGGAGYSEGNNFWDRPNFHSSSAISRSIDGCLAASGLGRDEIDLFDLYSCFPIVPKLACQHLGLAIENPSKPITLLGGLTSFGGPGSSYSMHALTEMTRQLRMGKGNHGLVLANGGVLTYQHAVVLSRRPPVSGHRYLELPPLEAPFEEEESSPRVVEVAEGEAVIETYTVEFGKDEKPLKGHVVGRLVSDGSRFLANHADHRTLKTLSSWSIDPIGRRGIVAHSAESGRNLFALAGSAKI</sequence>
<evidence type="ECO:0000256" key="2">
    <source>
        <dbReference type="ARBA" id="ARBA00022679"/>
    </source>
</evidence>
<keyword evidence="3" id="KW-0012">Acyltransferase</keyword>
<evidence type="ECO:0000313" key="5">
    <source>
        <dbReference type="EMBL" id="KAF2723013.1"/>
    </source>
</evidence>
<dbReference type="InterPro" id="IPR016039">
    <property type="entry name" value="Thiolase-like"/>
</dbReference>
<reference evidence="5" key="1">
    <citation type="journal article" date="2020" name="Stud. Mycol.">
        <title>101 Dothideomycetes genomes: a test case for predicting lifestyles and emergence of pathogens.</title>
        <authorList>
            <person name="Haridas S."/>
            <person name="Albert R."/>
            <person name="Binder M."/>
            <person name="Bloem J."/>
            <person name="Labutti K."/>
            <person name="Salamov A."/>
            <person name="Andreopoulos B."/>
            <person name="Baker S."/>
            <person name="Barry K."/>
            <person name="Bills G."/>
            <person name="Bluhm B."/>
            <person name="Cannon C."/>
            <person name="Castanera R."/>
            <person name="Culley D."/>
            <person name="Daum C."/>
            <person name="Ezra D."/>
            <person name="Gonzalez J."/>
            <person name="Henrissat B."/>
            <person name="Kuo A."/>
            <person name="Liang C."/>
            <person name="Lipzen A."/>
            <person name="Lutzoni F."/>
            <person name="Magnuson J."/>
            <person name="Mondo S."/>
            <person name="Nolan M."/>
            <person name="Ohm R."/>
            <person name="Pangilinan J."/>
            <person name="Park H.-J."/>
            <person name="Ramirez L."/>
            <person name="Alfaro M."/>
            <person name="Sun H."/>
            <person name="Tritt A."/>
            <person name="Yoshinaga Y."/>
            <person name="Zwiers L.-H."/>
            <person name="Turgeon B."/>
            <person name="Goodwin S."/>
            <person name="Spatafora J."/>
            <person name="Crous P."/>
            <person name="Grigoriev I."/>
        </authorList>
    </citation>
    <scope>NUCLEOTIDE SEQUENCE</scope>
    <source>
        <strain evidence="5">CBS 116435</strain>
    </source>
</reference>
<evidence type="ECO:0000256" key="3">
    <source>
        <dbReference type="ARBA" id="ARBA00023315"/>
    </source>
</evidence>
<accession>A0A9P4URP8</accession>
<dbReference type="Proteomes" id="UP000799441">
    <property type="component" value="Unassembled WGS sequence"/>
</dbReference>
<comment type="similarity">
    <text evidence="1">Belongs to the thiolase-like superfamily. Thiolase family.</text>
</comment>
<comment type="caution">
    <text evidence="5">The sequence shown here is derived from an EMBL/GenBank/DDBJ whole genome shotgun (WGS) entry which is preliminary data.</text>
</comment>
<dbReference type="Pfam" id="PF18313">
    <property type="entry name" value="TLP1_add_C"/>
    <property type="match status" value="1"/>
</dbReference>
<keyword evidence="6" id="KW-1185">Reference proteome</keyword>
<dbReference type="AlphaFoldDB" id="A0A9P4URP8"/>
<gene>
    <name evidence="5" type="ORF">K431DRAFT_265670</name>
</gene>
<dbReference type="Gene3D" id="2.40.50.840">
    <property type="match status" value="1"/>
</dbReference>
<evidence type="ECO:0000259" key="4">
    <source>
        <dbReference type="Pfam" id="PF18313"/>
    </source>
</evidence>
<evidence type="ECO:0000313" key="6">
    <source>
        <dbReference type="Proteomes" id="UP000799441"/>
    </source>
</evidence>
<feature type="domain" description="Thiolase-like protein type 1 additional C-terminal" evidence="4">
    <location>
        <begin position="429"/>
        <end position="502"/>
    </location>
</feature>
<dbReference type="PANTHER" id="PTHR18919">
    <property type="entry name" value="ACETYL-COA C-ACYLTRANSFERASE"/>
    <property type="match status" value="1"/>
</dbReference>
<protein>
    <recommendedName>
        <fullName evidence="4">Thiolase-like protein type 1 additional C-terminal domain-containing protein</fullName>
    </recommendedName>
</protein>
<evidence type="ECO:0000256" key="1">
    <source>
        <dbReference type="ARBA" id="ARBA00010982"/>
    </source>
</evidence>
<dbReference type="SUPFAM" id="SSF53901">
    <property type="entry name" value="Thiolase-like"/>
    <property type="match status" value="1"/>
</dbReference>
<dbReference type="OrthoDB" id="435240at2759"/>
<dbReference type="GO" id="GO:0016746">
    <property type="term" value="F:acyltransferase activity"/>
    <property type="evidence" value="ECO:0007669"/>
    <property type="project" value="UniProtKB-KW"/>
</dbReference>
<dbReference type="PANTHER" id="PTHR18919:SF139">
    <property type="entry name" value="THIOLASE-LIKE PROTEIN TYPE 1 ADDITIONAL C-TERMINAL DOMAIN-CONTAINING PROTEIN"/>
    <property type="match status" value="1"/>
</dbReference>
<proteinExistence type="inferred from homology"/>
<dbReference type="Gene3D" id="3.40.47.10">
    <property type="match status" value="1"/>
</dbReference>
<keyword evidence="2" id="KW-0808">Transferase</keyword>
<dbReference type="EMBL" id="MU003779">
    <property type="protein sequence ID" value="KAF2723013.1"/>
    <property type="molecule type" value="Genomic_DNA"/>
</dbReference>
<organism evidence="5 6">
    <name type="scientific">Polychaeton citri CBS 116435</name>
    <dbReference type="NCBI Taxonomy" id="1314669"/>
    <lineage>
        <taxon>Eukaryota</taxon>
        <taxon>Fungi</taxon>
        <taxon>Dikarya</taxon>
        <taxon>Ascomycota</taxon>
        <taxon>Pezizomycotina</taxon>
        <taxon>Dothideomycetes</taxon>
        <taxon>Dothideomycetidae</taxon>
        <taxon>Capnodiales</taxon>
        <taxon>Capnodiaceae</taxon>
        <taxon>Polychaeton</taxon>
    </lineage>
</organism>
<dbReference type="InterPro" id="IPR040771">
    <property type="entry name" value="TLP1_add_C"/>
</dbReference>